<dbReference type="Proteomes" id="UP000218689">
    <property type="component" value="Unassembled WGS sequence"/>
</dbReference>
<dbReference type="GO" id="GO:0004176">
    <property type="term" value="F:ATP-dependent peptidase activity"/>
    <property type="evidence" value="ECO:0007669"/>
    <property type="project" value="InterPro"/>
</dbReference>
<proteinExistence type="inferred from homology"/>
<keyword evidence="5" id="KW-0720">Serine protease</keyword>
<evidence type="ECO:0000256" key="6">
    <source>
        <dbReference type="RuleBase" id="RU003567"/>
    </source>
</evidence>
<comment type="similarity">
    <text evidence="1 6">Belongs to the peptidase S14 family.</text>
</comment>
<dbReference type="GO" id="GO:0004252">
    <property type="term" value="F:serine-type endopeptidase activity"/>
    <property type="evidence" value="ECO:0007669"/>
    <property type="project" value="InterPro"/>
</dbReference>
<sequence>MMLKFLFNGAVIDDSDAWFYDWFDDPYVSPKKVKDFLAQAGGQDIQVSINSGGGSVFAGSEIFTALKEYDGKVEVVVSGIAASIASVVAMAGDVVKISPLGQMMIHNAAMVDYGDYREFDHASQILFATSESLAKVYAEKSGKTVDEVLALMNAETWMTADKAVEHGFADEVLFINSEPMQMVASAGHIVSKDKIEAFKAMMADKQNQTAAEADKIKIDGEKLAKLVNQAVEKALEDKTTEKPKQVNDLARFVFL</sequence>
<keyword evidence="2" id="KW-0963">Cytoplasm</keyword>
<dbReference type="PRINTS" id="PR00127">
    <property type="entry name" value="CLPPROTEASEP"/>
</dbReference>
<name>A0A224WZ00_9LACT</name>
<keyword evidence="3" id="KW-0645">Protease</keyword>
<evidence type="ECO:0000256" key="2">
    <source>
        <dbReference type="ARBA" id="ARBA00022490"/>
    </source>
</evidence>
<evidence type="ECO:0000256" key="5">
    <source>
        <dbReference type="ARBA" id="ARBA00022825"/>
    </source>
</evidence>
<keyword evidence="8" id="KW-1185">Reference proteome</keyword>
<dbReference type="InterPro" id="IPR023562">
    <property type="entry name" value="ClpP/TepA"/>
</dbReference>
<organism evidence="7 8">
    <name type="scientific">Pseudolactococcus reticulitermitis</name>
    <dbReference type="NCBI Taxonomy" id="2025039"/>
    <lineage>
        <taxon>Bacteria</taxon>
        <taxon>Bacillati</taxon>
        <taxon>Bacillota</taxon>
        <taxon>Bacilli</taxon>
        <taxon>Lactobacillales</taxon>
        <taxon>Streptococcaceae</taxon>
        <taxon>Pseudolactococcus</taxon>
    </lineage>
</organism>
<evidence type="ECO:0000313" key="8">
    <source>
        <dbReference type="Proteomes" id="UP000218689"/>
    </source>
</evidence>
<dbReference type="PANTHER" id="PTHR10381:SF70">
    <property type="entry name" value="ATP-DEPENDENT CLP PROTEASE PROTEOLYTIC SUBUNIT"/>
    <property type="match status" value="1"/>
</dbReference>
<dbReference type="RefSeq" id="WP_238594946.1">
    <property type="nucleotide sequence ID" value="NZ_BEDT01000002.1"/>
</dbReference>
<dbReference type="AlphaFoldDB" id="A0A224WZ00"/>
<dbReference type="GO" id="GO:0051117">
    <property type="term" value="F:ATPase binding"/>
    <property type="evidence" value="ECO:0007669"/>
    <property type="project" value="TreeGrafter"/>
</dbReference>
<keyword evidence="4" id="KW-0378">Hydrolase</keyword>
<gene>
    <name evidence="7" type="ORF">RsY01_906</name>
</gene>
<accession>A0A224WZ00</accession>
<dbReference type="CDD" id="cd07016">
    <property type="entry name" value="S14_ClpP_1"/>
    <property type="match status" value="1"/>
</dbReference>
<dbReference type="SUPFAM" id="SSF52096">
    <property type="entry name" value="ClpP/crotonase"/>
    <property type="match status" value="1"/>
</dbReference>
<dbReference type="EMBL" id="BEDT01000002">
    <property type="protein sequence ID" value="GAX47307.1"/>
    <property type="molecule type" value="Genomic_DNA"/>
</dbReference>
<dbReference type="Gene3D" id="3.90.226.10">
    <property type="entry name" value="2-enoyl-CoA Hydratase, Chain A, domain 1"/>
    <property type="match status" value="1"/>
</dbReference>
<evidence type="ECO:0000256" key="3">
    <source>
        <dbReference type="ARBA" id="ARBA00022670"/>
    </source>
</evidence>
<evidence type="ECO:0000313" key="7">
    <source>
        <dbReference type="EMBL" id="GAX47307.1"/>
    </source>
</evidence>
<dbReference type="Pfam" id="PF00574">
    <property type="entry name" value="CLP_protease"/>
    <property type="match status" value="1"/>
</dbReference>
<dbReference type="NCBIfam" id="NF045542">
    <property type="entry name" value="Clp_rel_HeadMat"/>
    <property type="match status" value="1"/>
</dbReference>
<dbReference type="InterPro" id="IPR029045">
    <property type="entry name" value="ClpP/crotonase-like_dom_sf"/>
</dbReference>
<dbReference type="GO" id="GO:0009368">
    <property type="term" value="C:endopeptidase Clp complex"/>
    <property type="evidence" value="ECO:0007669"/>
    <property type="project" value="TreeGrafter"/>
</dbReference>
<dbReference type="InterPro" id="IPR001907">
    <property type="entry name" value="ClpP"/>
</dbReference>
<reference evidence="8" key="1">
    <citation type="submission" date="2017-08" db="EMBL/GenBank/DDBJ databases">
        <title>Draft genome sequence of Lactococcus sp. strain Rs-Y01, isolated from the gut of the lower termite Reticulitermes speratus.</title>
        <authorList>
            <person name="Ohkuma M."/>
            <person name="Yuki M."/>
        </authorList>
    </citation>
    <scope>NUCLEOTIDE SEQUENCE [LARGE SCALE GENOMIC DNA]</scope>
    <source>
        <strain evidence="8">Rs-Y01</strain>
    </source>
</reference>
<dbReference type="PANTHER" id="PTHR10381">
    <property type="entry name" value="ATP-DEPENDENT CLP PROTEASE PROTEOLYTIC SUBUNIT"/>
    <property type="match status" value="1"/>
</dbReference>
<comment type="caution">
    <text evidence="7">The sequence shown here is derived from an EMBL/GenBank/DDBJ whole genome shotgun (WGS) entry which is preliminary data.</text>
</comment>
<dbReference type="GO" id="GO:0006515">
    <property type="term" value="P:protein quality control for misfolded or incompletely synthesized proteins"/>
    <property type="evidence" value="ECO:0007669"/>
    <property type="project" value="TreeGrafter"/>
</dbReference>
<protein>
    <recommendedName>
        <fullName evidence="6">ATP-dependent Clp protease proteolytic subunit</fullName>
    </recommendedName>
</protein>
<evidence type="ECO:0000256" key="4">
    <source>
        <dbReference type="ARBA" id="ARBA00022801"/>
    </source>
</evidence>
<evidence type="ECO:0000256" key="1">
    <source>
        <dbReference type="ARBA" id="ARBA00007039"/>
    </source>
</evidence>